<reference evidence="4" key="1">
    <citation type="submission" date="2025-08" db="UniProtKB">
        <authorList>
            <consortium name="RefSeq"/>
        </authorList>
    </citation>
    <scope>IDENTIFICATION</scope>
    <source>
        <tissue evidence="4">Muscle</tissue>
    </source>
</reference>
<accession>A0ABM1SJR1</accession>
<evidence type="ECO:0000313" key="4">
    <source>
        <dbReference type="RefSeq" id="XP_022243867.1"/>
    </source>
</evidence>
<dbReference type="Proteomes" id="UP000694941">
    <property type="component" value="Unplaced"/>
</dbReference>
<feature type="transmembrane region" description="Helical" evidence="1">
    <location>
        <begin position="394"/>
        <end position="413"/>
    </location>
</feature>
<feature type="transmembrane region" description="Helical" evidence="1">
    <location>
        <begin position="146"/>
        <end position="169"/>
    </location>
</feature>
<feature type="transmembrane region" description="Helical" evidence="1">
    <location>
        <begin position="181"/>
        <end position="199"/>
    </location>
</feature>
<dbReference type="PANTHER" id="PTHR11161">
    <property type="entry name" value="O-ACYLTRANSFERASE"/>
    <property type="match status" value="1"/>
</dbReference>
<keyword evidence="1" id="KW-0472">Membrane</keyword>
<feature type="transmembrane region" description="Helical" evidence="1">
    <location>
        <begin position="565"/>
        <end position="586"/>
    </location>
</feature>
<dbReference type="Pfam" id="PF20146">
    <property type="entry name" value="NRF"/>
    <property type="match status" value="1"/>
</dbReference>
<feature type="transmembrane region" description="Helical" evidence="1">
    <location>
        <begin position="467"/>
        <end position="490"/>
    </location>
</feature>
<dbReference type="InterPro" id="IPR002656">
    <property type="entry name" value="Acyl_transf_3_dom"/>
</dbReference>
<dbReference type="PANTHER" id="PTHR11161:SF0">
    <property type="entry name" value="O-ACYLTRANSFERASE LIKE PROTEIN"/>
    <property type="match status" value="1"/>
</dbReference>
<feature type="transmembrane region" description="Helical" evidence="1">
    <location>
        <begin position="220"/>
        <end position="238"/>
    </location>
</feature>
<dbReference type="GeneID" id="106461281"/>
<dbReference type="SMART" id="SM00703">
    <property type="entry name" value="NRF"/>
    <property type="match status" value="1"/>
</dbReference>
<dbReference type="Pfam" id="PF01757">
    <property type="entry name" value="Acyl_transf_3"/>
    <property type="match status" value="1"/>
</dbReference>
<evidence type="ECO:0000313" key="3">
    <source>
        <dbReference type="Proteomes" id="UP000694941"/>
    </source>
</evidence>
<feature type="transmembrane region" description="Helical" evidence="1">
    <location>
        <begin position="304"/>
        <end position="324"/>
    </location>
</feature>
<evidence type="ECO:0000259" key="2">
    <source>
        <dbReference type="SMART" id="SM00703"/>
    </source>
</evidence>
<organism evidence="3 4">
    <name type="scientific">Limulus polyphemus</name>
    <name type="common">Atlantic horseshoe crab</name>
    <dbReference type="NCBI Taxonomy" id="6850"/>
    <lineage>
        <taxon>Eukaryota</taxon>
        <taxon>Metazoa</taxon>
        <taxon>Ecdysozoa</taxon>
        <taxon>Arthropoda</taxon>
        <taxon>Chelicerata</taxon>
        <taxon>Merostomata</taxon>
        <taxon>Xiphosura</taxon>
        <taxon>Limulidae</taxon>
        <taxon>Limulus</taxon>
    </lineage>
</organism>
<gene>
    <name evidence="4" type="primary">LOC106461281</name>
</gene>
<dbReference type="InterPro" id="IPR052728">
    <property type="entry name" value="O2_lipid_transport_reg"/>
</dbReference>
<feature type="domain" description="Nose resistant-to-fluoxetine protein N-terminal" evidence="2">
    <location>
        <begin position="1"/>
        <end position="135"/>
    </location>
</feature>
<proteinExistence type="predicted"/>
<feature type="transmembrane region" description="Helical" evidence="1">
    <location>
        <begin position="367"/>
        <end position="387"/>
    </location>
</feature>
<keyword evidence="1" id="KW-1133">Transmembrane helix</keyword>
<dbReference type="InterPro" id="IPR006621">
    <property type="entry name" value="Nose-resist-to-fluoxetine_N"/>
</dbReference>
<protein>
    <submittedName>
        <fullName evidence="4">Nose resistant to fluoxetine protein 6-like isoform X2</fullName>
    </submittedName>
</protein>
<keyword evidence="1" id="KW-0812">Transmembrane</keyword>
<feature type="transmembrane region" description="Helical" evidence="1">
    <location>
        <begin position="442"/>
        <end position="460"/>
    </location>
</feature>
<dbReference type="RefSeq" id="XP_022243867.1">
    <property type="nucleotide sequence ID" value="XM_022388159.1"/>
</dbReference>
<sequence>MLYSVVDSIGKPPSGVLEGTLSMLGAYDQCLKISVPRKSSSKEKKPIFEGKYCLAEYQLPLMPNNQSNTRTSSRKSDNQQSVVENLVQQASISPQSALRHGLCVPSTCSNEDVDKIIRYALKSTGMISSIRHCNVRTPNPILTEQIIALAIVGIIGVLVLMGTCLDGVTRSTIPIGSKIQIQGSVSGTGLRFLLMFSLYTNTKKFLHIGNTSDGLSALHGIRFLTAAWVILGHTYFLFRIPNYRRLHGFLDFAQNSLFAPVENFTVSVDTFFFLSGLLLVYSNWKRLQSQNGCLNILKMYLHRYWRLTPAYGFCMVLVFLLPLLGSGPLWHVVINQMVDNCRHSWWKNLLYINNFWNMDDICIRQSWYQSAAIQYHVVFVVILLMLFRWHLVGLLLNGCVALVGIAYTGILVYKNAYPPTIMIAVRDLSSLYEFGTEVYIKPFHHVGAYCVGVAFGFLLVKHKNLKFHPLILVLGWLSATACILAVIYGLNPYRSGTVATPIIAALYSAAHRTVWACGVGWIVTMCATGQGGKLSFLAYLLHPLVMTVHNAHMRERVYLDHYEMIYTYLGHLLVTFGVAFICFVTVETPFILMENLFCKKEFKADISEQHNGGNNNKHPLSVIGIKHRELGGTACKLEAFNNSNSKDHLANG</sequence>
<keyword evidence="3" id="KW-1185">Reference proteome</keyword>
<name>A0ABM1SJR1_LIMPO</name>
<evidence type="ECO:0000256" key="1">
    <source>
        <dbReference type="SAM" id="Phobius"/>
    </source>
</evidence>